<evidence type="ECO:0000313" key="1">
    <source>
        <dbReference type="EMBL" id="OGI64058.1"/>
    </source>
</evidence>
<name>A0A1F6V361_9BACT</name>
<evidence type="ECO:0000313" key="2">
    <source>
        <dbReference type="Proteomes" id="UP000178985"/>
    </source>
</evidence>
<accession>A0A1F6V361</accession>
<dbReference type="EMBL" id="MFTO01000008">
    <property type="protein sequence ID" value="OGI64058.1"/>
    <property type="molecule type" value="Genomic_DNA"/>
</dbReference>
<sequence>MEQEKWVLKEMTPTEGLREVVRFWEEFQDLEREKAPEDEYKDLAGKYGKVLNILGFPKTEEGKDFNLRLEYLNHFYEFLKNVPSLNENDLGQEDKQQLSYLLSASLRPSLEKIYRLPAGEINDIDLDLHKHSSGLERELVRVLGSDLKKDLELLLEQYGEADKGGYKKELIGFYLAGLLQKPHFLEHTPENEYRRLFPVEATESAEEERRHMELCVEILLDIDESKKDLALVREAFENFLEYLTLHKEVLYYIKNKNIRRIYIDALKNSAHAVMKKVRSFEGDNFYKNLYEDYKKFFNGLN</sequence>
<protein>
    <submittedName>
        <fullName evidence="1">Uncharacterized protein</fullName>
    </submittedName>
</protein>
<gene>
    <name evidence="1" type="ORF">A2733_02565</name>
</gene>
<dbReference type="AlphaFoldDB" id="A0A1F6V361"/>
<dbReference type="Proteomes" id="UP000178985">
    <property type="component" value="Unassembled WGS sequence"/>
</dbReference>
<comment type="caution">
    <text evidence="1">The sequence shown here is derived from an EMBL/GenBank/DDBJ whole genome shotgun (WGS) entry which is preliminary data.</text>
</comment>
<organism evidence="1 2">
    <name type="scientific">Candidatus Nomurabacteria bacterium RIFCSPHIGHO2_01_FULL_40_20</name>
    <dbReference type="NCBI Taxonomy" id="1801738"/>
    <lineage>
        <taxon>Bacteria</taxon>
        <taxon>Candidatus Nomuraibacteriota</taxon>
    </lineage>
</organism>
<reference evidence="1 2" key="1">
    <citation type="journal article" date="2016" name="Nat. Commun.">
        <title>Thousands of microbial genomes shed light on interconnected biogeochemical processes in an aquifer system.</title>
        <authorList>
            <person name="Anantharaman K."/>
            <person name="Brown C.T."/>
            <person name="Hug L.A."/>
            <person name="Sharon I."/>
            <person name="Castelle C.J."/>
            <person name="Probst A.J."/>
            <person name="Thomas B.C."/>
            <person name="Singh A."/>
            <person name="Wilkins M.J."/>
            <person name="Karaoz U."/>
            <person name="Brodie E.L."/>
            <person name="Williams K.H."/>
            <person name="Hubbard S.S."/>
            <person name="Banfield J.F."/>
        </authorList>
    </citation>
    <scope>NUCLEOTIDE SEQUENCE [LARGE SCALE GENOMIC DNA]</scope>
</reference>
<proteinExistence type="predicted"/>